<dbReference type="OrthoDB" id="4948898at2759"/>
<feature type="domain" description="Agglutinin" evidence="1">
    <location>
        <begin position="493"/>
        <end position="654"/>
    </location>
</feature>
<dbReference type="CDD" id="cd20216">
    <property type="entry name" value="PFM_HFR-2-like"/>
    <property type="match status" value="2"/>
</dbReference>
<feature type="domain" description="Agglutinin" evidence="1">
    <location>
        <begin position="121"/>
        <end position="227"/>
    </location>
</feature>
<dbReference type="Pfam" id="PF03318">
    <property type="entry name" value="ETX_MTX2"/>
    <property type="match status" value="1"/>
</dbReference>
<proteinExistence type="predicted"/>
<dbReference type="InterPro" id="IPR008998">
    <property type="entry name" value="Agglutinin"/>
</dbReference>
<comment type="caution">
    <text evidence="2">The sequence shown here is derived from an EMBL/GenBank/DDBJ whole genome shotgun (WGS) entry which is preliminary data.</text>
</comment>
<reference evidence="3" key="1">
    <citation type="journal article" date="2019" name="Plant Biotechnol. J.">
        <title>Genome sequencing of the Australian wild diploid species Gossypium australe highlights disease resistance and delayed gland morphogenesis.</title>
        <authorList>
            <person name="Cai Y."/>
            <person name="Cai X."/>
            <person name="Wang Q."/>
            <person name="Wang P."/>
            <person name="Zhang Y."/>
            <person name="Cai C."/>
            <person name="Xu Y."/>
            <person name="Wang K."/>
            <person name="Zhou Z."/>
            <person name="Wang C."/>
            <person name="Geng S."/>
            <person name="Li B."/>
            <person name="Dong Q."/>
            <person name="Hou Y."/>
            <person name="Wang H."/>
            <person name="Ai P."/>
            <person name="Liu Z."/>
            <person name="Yi F."/>
            <person name="Sun M."/>
            <person name="An G."/>
            <person name="Cheng J."/>
            <person name="Zhang Y."/>
            <person name="Shi Q."/>
            <person name="Xie Y."/>
            <person name="Shi X."/>
            <person name="Chang Y."/>
            <person name="Huang F."/>
            <person name="Chen Y."/>
            <person name="Hong S."/>
            <person name="Mi L."/>
            <person name="Sun Q."/>
            <person name="Zhang L."/>
            <person name="Zhou B."/>
            <person name="Peng R."/>
            <person name="Zhang X."/>
            <person name="Liu F."/>
        </authorList>
    </citation>
    <scope>NUCLEOTIDE SEQUENCE [LARGE SCALE GENOMIC DNA]</scope>
    <source>
        <strain evidence="3">cv. PA1801</strain>
    </source>
</reference>
<organism evidence="2 3">
    <name type="scientific">Gossypium australe</name>
    <dbReference type="NCBI Taxonomy" id="47621"/>
    <lineage>
        <taxon>Eukaryota</taxon>
        <taxon>Viridiplantae</taxon>
        <taxon>Streptophyta</taxon>
        <taxon>Embryophyta</taxon>
        <taxon>Tracheophyta</taxon>
        <taxon>Spermatophyta</taxon>
        <taxon>Magnoliopsida</taxon>
        <taxon>eudicotyledons</taxon>
        <taxon>Gunneridae</taxon>
        <taxon>Pentapetalae</taxon>
        <taxon>rosids</taxon>
        <taxon>malvids</taxon>
        <taxon>Malvales</taxon>
        <taxon>Malvaceae</taxon>
        <taxon>Malvoideae</taxon>
        <taxon>Gossypium</taxon>
    </lineage>
</organism>
<dbReference type="InterPro" id="IPR004991">
    <property type="entry name" value="Aerolysin-like"/>
</dbReference>
<dbReference type="PANTHER" id="PTHR39244:SF5">
    <property type="entry name" value="NATTERIN-3-LIKE"/>
    <property type="match status" value="1"/>
</dbReference>
<dbReference type="EMBL" id="SMMG02000002">
    <property type="protein sequence ID" value="KAA3485706.1"/>
    <property type="molecule type" value="Genomic_DNA"/>
</dbReference>
<gene>
    <name evidence="2" type="ORF">EPI10_007651</name>
</gene>
<dbReference type="Proteomes" id="UP000325315">
    <property type="component" value="Unassembled WGS sequence"/>
</dbReference>
<keyword evidence="3" id="KW-1185">Reference proteome</keyword>
<feature type="domain" description="Agglutinin" evidence="1">
    <location>
        <begin position="662"/>
        <end position="824"/>
    </location>
</feature>
<evidence type="ECO:0000313" key="3">
    <source>
        <dbReference type="Proteomes" id="UP000325315"/>
    </source>
</evidence>
<evidence type="ECO:0000313" key="2">
    <source>
        <dbReference type="EMBL" id="KAA3485706.1"/>
    </source>
</evidence>
<dbReference type="Gene3D" id="2.80.10.50">
    <property type="match status" value="6"/>
</dbReference>
<dbReference type="InterPro" id="IPR053237">
    <property type="entry name" value="Natterin_C"/>
</dbReference>
<dbReference type="Gene3D" id="2.170.15.10">
    <property type="entry name" value="Proaerolysin, chain A, domain 3"/>
    <property type="match status" value="2"/>
</dbReference>
<dbReference type="CDD" id="cd00257">
    <property type="entry name" value="beta-trefoil_FSCN-like"/>
    <property type="match status" value="1"/>
</dbReference>
<evidence type="ECO:0000259" key="1">
    <source>
        <dbReference type="SMART" id="SM00791"/>
    </source>
</evidence>
<dbReference type="SMR" id="A0A5B6WWF9"/>
<sequence>MRTNIWPLTKRKDLLVVSNAQKLSSKWWHRWLGAQKELSKQQILGYHYCNRRLAGGRSVQDLMHIVQASEHDAKNIVRIMHVRRREYLWTSRKFSYLFRNASGLPDGMSTTFRIIDWETLVFLPGHVAFKGNNGQYLCLRQIDGHPYLQFASGDIGDPTVTMEVSWIMTKTYESNPLVPTSFGGATIALRNLGNNNFCRRLTKGFKANCLNANVSSVTKEVQLGVELPVLESKTYDIKYDLGNSRIYDESILFVAKNFTSNHTQQSETSDLKFSYTDTKTSTWIANSSLKLGEKATMKVRLPKIVEGKLELSDEIQSGIEWGETNTTATLVEVVHKVVVPPMTKVMVNMIAKNGKYDVPFTFMQKYTLRNGNTFVSKVEGGTFTGYTVKASFMWPRIPPVNIPKNQKIYMTSTCIADFSLNLERNTLWTSTFHSFPLNSKSQIQSPAEIRSGIERIDQDNDLRSGSCTQSCAPDDQGDGNFDCNKGGVVKMAITWPRFMVLKCEARNKYLSYMHESNDCHGYLRFSETLACSPYTKFEVERAKCSEDGLVHIKSCHNNKYCKRVKNVSITGNSREQYWISAAADKPEEGRSEESCTLFKLIPVDTATNKIRIMHVQSGCYLCLWWVDSPTFNNCVLANYKVFDGNSCDLFTVIDWELLAKPFASPRFMVLKCEARNKYLSYMHESYDCNGYLKFSETLAFSPYTKFEVERAKCSGEDGLVHIKSCHNKKFCKRVKNVSITGNSKEQYWISAAADKPEEGRSEESCTLFKLIPVDTATNKIRIMHVQSGCYLCLWWVDSPTFNNCVLANYKVFDGNSCDLFTVIDWELLANKPFASPRFIVLKSHQNNKCLGFDHEKGDYKDGNLKFSETRVASPYAKFEVEIAQRGGIDGLVHIRSSQNNKYLVSDETRITATARKPEEDRSKKSCTLFKLISVDDAANEVQIVHVQSRKHLWIIRETPNLFTSEHLDEYSRDMFTIIDWESLVFLPRHVAFKGNNGQYLCLRQIEGHPYLQFSSGDIGDAGVTMEVFMNNDGSIRIKPACSNKFWRRSPNWIWADSDDTTSNNKDTLFRPFKVNDQTIALRNLGNNNFCKSLSKEGKTCCLNADVSSITKEVQLQVEVPVLERKIYNIKYDLDNCRIYDESKLVIAMNSASNYTRKSESLDLKLSYTDTHTRTWKANVSLKLGAKATMNFGLPKIFEGSIELSGEIQTGFEWQDTKTVTSVMDVLHKVVVPPMTKVTVNLTAINGTCDVPFTYMQKDTLYNGNIVISEVQGGTYTGSNYYSLNFQTKEELLSSSV</sequence>
<accession>A0A5B6WWF9</accession>
<dbReference type="Pfam" id="PF07468">
    <property type="entry name" value="Agglutinin"/>
    <property type="match status" value="4"/>
</dbReference>
<feature type="domain" description="Agglutinin" evidence="1">
    <location>
        <begin position="833"/>
        <end position="979"/>
    </location>
</feature>
<dbReference type="SUPFAM" id="SSF56973">
    <property type="entry name" value="Aerolisin/ETX pore-forming domain"/>
    <property type="match status" value="2"/>
</dbReference>
<name>A0A5B6WWF9_9ROSI</name>
<protein>
    <submittedName>
        <fullName evidence="2">Agglutinin</fullName>
    </submittedName>
</protein>
<feature type="domain" description="Agglutinin" evidence="1">
    <location>
        <begin position="984"/>
        <end position="1119"/>
    </location>
</feature>
<dbReference type="SUPFAM" id="SSF50382">
    <property type="entry name" value="Agglutinin"/>
    <property type="match status" value="5"/>
</dbReference>
<dbReference type="SMART" id="SM00791">
    <property type="entry name" value="Agglutinin"/>
    <property type="match status" value="5"/>
</dbReference>
<dbReference type="InterPro" id="IPR036242">
    <property type="entry name" value="Agglutinin_dom_sf"/>
</dbReference>
<dbReference type="PANTHER" id="PTHR39244">
    <property type="entry name" value="NATTERIN-4"/>
    <property type="match status" value="1"/>
</dbReference>